<feature type="signal peptide" evidence="1">
    <location>
        <begin position="1"/>
        <end position="32"/>
    </location>
</feature>
<evidence type="ECO:0000313" key="3">
    <source>
        <dbReference type="Proteomes" id="UP001499924"/>
    </source>
</evidence>
<reference evidence="3" key="1">
    <citation type="journal article" date="2019" name="Int. J. Syst. Evol. Microbiol.">
        <title>The Global Catalogue of Microorganisms (GCM) 10K type strain sequencing project: providing services to taxonomists for standard genome sequencing and annotation.</title>
        <authorList>
            <consortium name="The Broad Institute Genomics Platform"/>
            <consortium name="The Broad Institute Genome Sequencing Center for Infectious Disease"/>
            <person name="Wu L."/>
            <person name="Ma J."/>
        </authorList>
    </citation>
    <scope>NUCLEOTIDE SEQUENCE [LARGE SCALE GENOMIC DNA]</scope>
    <source>
        <strain evidence="3">JCM 15614</strain>
    </source>
</reference>
<organism evidence="2 3">
    <name type="scientific">Blastococcus jejuensis</name>
    <dbReference type="NCBI Taxonomy" id="351224"/>
    <lineage>
        <taxon>Bacteria</taxon>
        <taxon>Bacillati</taxon>
        <taxon>Actinomycetota</taxon>
        <taxon>Actinomycetes</taxon>
        <taxon>Geodermatophilales</taxon>
        <taxon>Geodermatophilaceae</taxon>
        <taxon>Blastococcus</taxon>
    </lineage>
</organism>
<feature type="chain" id="PRO_5046021498" evidence="1">
    <location>
        <begin position="33"/>
        <end position="81"/>
    </location>
</feature>
<proteinExistence type="predicted"/>
<accession>A0ABP6NP43</accession>
<keyword evidence="1" id="KW-0732">Signal</keyword>
<dbReference type="EMBL" id="BAAAVV010000001">
    <property type="protein sequence ID" value="GAA3154426.1"/>
    <property type="molecule type" value="Genomic_DNA"/>
</dbReference>
<name>A0ABP6NP43_9ACTN</name>
<dbReference type="Proteomes" id="UP001499924">
    <property type="component" value="Unassembled WGS sequence"/>
</dbReference>
<comment type="caution">
    <text evidence="2">The sequence shown here is derived from an EMBL/GenBank/DDBJ whole genome shotgun (WGS) entry which is preliminary data.</text>
</comment>
<evidence type="ECO:0000313" key="2">
    <source>
        <dbReference type="EMBL" id="GAA3154426.1"/>
    </source>
</evidence>
<protein>
    <submittedName>
        <fullName evidence="2">Uncharacterized protein</fullName>
    </submittedName>
</protein>
<gene>
    <name evidence="2" type="ORF">GCM10010531_01830</name>
</gene>
<keyword evidence="3" id="KW-1185">Reference proteome</keyword>
<evidence type="ECO:0000256" key="1">
    <source>
        <dbReference type="SAM" id="SignalP"/>
    </source>
</evidence>
<sequence length="81" mass="8548">MSVRRSHRALAASFTVVATAALIGFGVPVAGADPPALDPETCGNVLDRAQAWPGTLTDDVQLVSDGYDNYLSRNPVCQTQM</sequence>
<dbReference type="RefSeq" id="WP_344686602.1">
    <property type="nucleotide sequence ID" value="NZ_BAAAVV010000001.1"/>
</dbReference>